<dbReference type="PATRIC" id="fig|632772.20.peg.8530"/>
<dbReference type="RefSeq" id="WP_012687200.1">
    <property type="nucleotide sequence ID" value="NC_012521.1"/>
</dbReference>
<dbReference type="PANTHER" id="PTHR48207">
    <property type="entry name" value="SUCCINATE--HYDROXYMETHYLGLUTARATE COA-TRANSFERASE"/>
    <property type="match status" value="1"/>
</dbReference>
<evidence type="ECO:0000313" key="3">
    <source>
        <dbReference type="Proteomes" id="UP000002212"/>
    </source>
</evidence>
<dbReference type="InterPro" id="IPR023606">
    <property type="entry name" value="CoA-Trfase_III_dom_1_sf"/>
</dbReference>
<keyword evidence="1 2" id="KW-0808">Transferase</keyword>
<sequence>MNYSNTALKGLRIVDFSRVVAGPFSTMILGDMGAEVIKIERPGTGDDSRGWGPPFLGEVSSYFMGLNRNKKSVAIDLGTPEGASIARELVRSADVVVESFRPGVMKRLGLDYETLRLTNPSLIYCAISAFGQDGPYHERPGYDLMVSALGGLMSVTGPPQGEPVKVGVAVIDVCTGLHAALGVLSALHHRTVTGEGQRVDVSLLSTELAMLINTASEYLIGGSVAKPQGSAHANVVPYQAFPTEDGWVLLGSPNDKLFRVLAAALGRPEWGTDPRFITNGERVKHRDEIVAQISAITCTQTTAHWVELLSSTGAPVAPINRMDAVFEDPQVRHLDQVAEVDHPMFGKHKVVTSALRLSATPPIVGDAAPRLGEHTKQVLTELGITNDRIDELVDHCVVEFRPADEEFTLVD</sequence>
<evidence type="ECO:0000256" key="1">
    <source>
        <dbReference type="ARBA" id="ARBA00022679"/>
    </source>
</evidence>
<gene>
    <name evidence="2" type="ordered locus">ROP_pROB02-01480</name>
</gene>
<proteinExistence type="predicted"/>
<dbReference type="HOGENOM" id="CLU_033975_0_1_11"/>
<dbReference type="Gene3D" id="3.40.50.10540">
    <property type="entry name" value="Crotonobetainyl-coa:carnitine coa-transferase, domain 1"/>
    <property type="match status" value="1"/>
</dbReference>
<reference evidence="2 3" key="2">
    <citation type="submission" date="2009-03" db="EMBL/GenBank/DDBJ databases">
        <title>Comparison of the complete genome sequences of Rhodococcus erythropolis PR4 and Rhodococcus opacus B4.</title>
        <authorList>
            <person name="Takarada H."/>
            <person name="Sekine M."/>
            <person name="Hosoyama A."/>
            <person name="Yamada R."/>
            <person name="Fujisawa T."/>
            <person name="Omata S."/>
            <person name="Shimizu A."/>
            <person name="Tsukatani N."/>
            <person name="Tanikawa S."/>
            <person name="Fujita N."/>
            <person name="Harayama S."/>
        </authorList>
    </citation>
    <scope>NUCLEOTIDE SEQUENCE [LARGE SCALE GENOMIC DNA]</scope>
    <source>
        <strain evidence="2 3">B4</strain>
        <plasmid evidence="2 3">pROB02</plasmid>
    </source>
</reference>
<dbReference type="Pfam" id="PF02515">
    <property type="entry name" value="CoA_transf_3"/>
    <property type="match status" value="1"/>
</dbReference>
<evidence type="ECO:0000313" key="2">
    <source>
        <dbReference type="EMBL" id="BAH47161.1"/>
    </source>
</evidence>
<dbReference type="GO" id="GO:0008410">
    <property type="term" value="F:CoA-transferase activity"/>
    <property type="evidence" value="ECO:0007669"/>
    <property type="project" value="TreeGrafter"/>
</dbReference>
<dbReference type="EC" id="2.8.3.-" evidence="2"/>
<keyword evidence="2" id="KW-0614">Plasmid</keyword>
<dbReference type="Proteomes" id="UP000002212">
    <property type="component" value="Plasmid pROB02"/>
</dbReference>
<dbReference type="OrthoDB" id="9797653at2"/>
<dbReference type="EMBL" id="AP011117">
    <property type="protein sequence ID" value="BAH47161.1"/>
    <property type="molecule type" value="Genomic_DNA"/>
</dbReference>
<dbReference type="AlphaFoldDB" id="C1BDV8"/>
<dbReference type="PANTHER" id="PTHR48207:SF3">
    <property type="entry name" value="SUCCINATE--HYDROXYMETHYLGLUTARATE COA-TRANSFERASE"/>
    <property type="match status" value="1"/>
</dbReference>
<geneLocation type="plasmid" evidence="2 3">
    <name>pROB02</name>
</geneLocation>
<reference evidence="2 3" key="1">
    <citation type="journal article" date="2005" name="J. Biosci. Bioeng.">
        <title>Isolation and characterization of benzene-tolerant Rhodococcus opacus strains.</title>
        <authorList>
            <person name="Na K.S."/>
            <person name="Kuroda A."/>
            <person name="Takiguchi N."/>
            <person name="Ikeda T."/>
            <person name="Ohtake H."/>
            <person name="Kato J."/>
        </authorList>
    </citation>
    <scope>NUCLEOTIDE SEQUENCE [LARGE SCALE GENOMIC DNA]</scope>
    <source>
        <strain evidence="2 3">B4</strain>
        <plasmid evidence="2">pROB02</plasmid>
    </source>
</reference>
<dbReference type="InterPro" id="IPR050483">
    <property type="entry name" value="CoA-transferase_III_domain"/>
</dbReference>
<accession>C1BDV8</accession>
<dbReference type="InterPro" id="IPR003673">
    <property type="entry name" value="CoA-Trfase_fam_III"/>
</dbReference>
<dbReference type="Gene3D" id="3.30.1540.10">
    <property type="entry name" value="formyl-coa transferase, domain 3"/>
    <property type="match status" value="1"/>
</dbReference>
<protein>
    <submittedName>
        <fullName evidence="2">Putative CoA-transferase</fullName>
        <ecNumber evidence="2">2.8.3.-</ecNumber>
    </submittedName>
</protein>
<dbReference type="InterPro" id="IPR044855">
    <property type="entry name" value="CoA-Trfase_III_dom3_sf"/>
</dbReference>
<name>C1BDV8_RHOOB</name>
<organism evidence="2 3">
    <name type="scientific">Rhodococcus opacus (strain B4)</name>
    <dbReference type="NCBI Taxonomy" id="632772"/>
    <lineage>
        <taxon>Bacteria</taxon>
        <taxon>Bacillati</taxon>
        <taxon>Actinomycetota</taxon>
        <taxon>Actinomycetes</taxon>
        <taxon>Mycobacteriales</taxon>
        <taxon>Nocardiaceae</taxon>
        <taxon>Rhodococcus</taxon>
    </lineage>
</organism>
<dbReference type="SUPFAM" id="SSF89796">
    <property type="entry name" value="CoA-transferase family III (CaiB/BaiF)"/>
    <property type="match status" value="1"/>
</dbReference>
<dbReference type="KEGG" id="rop:ROP_pROB02-01480"/>